<protein>
    <recommendedName>
        <fullName evidence="5">Tetratricopeptide repeat protein</fullName>
    </recommendedName>
</protein>
<evidence type="ECO:0000256" key="1">
    <source>
        <dbReference type="SAM" id="MobiDB-lite"/>
    </source>
</evidence>
<feature type="region of interest" description="Disordered" evidence="1">
    <location>
        <begin position="110"/>
        <end position="129"/>
    </location>
</feature>
<evidence type="ECO:0000313" key="3">
    <source>
        <dbReference type="EMBL" id="ODN65598.1"/>
    </source>
</evidence>
<comment type="caution">
    <text evidence="3">The sequence shown here is derived from an EMBL/GenBank/DDBJ whole genome shotgun (WGS) entry which is preliminary data.</text>
</comment>
<organism evidence="3 4">
    <name type="scientific">Methylobrevis pamukkalensis</name>
    <dbReference type="NCBI Taxonomy" id="1439726"/>
    <lineage>
        <taxon>Bacteria</taxon>
        <taxon>Pseudomonadati</taxon>
        <taxon>Pseudomonadota</taxon>
        <taxon>Alphaproteobacteria</taxon>
        <taxon>Hyphomicrobiales</taxon>
        <taxon>Pleomorphomonadaceae</taxon>
        <taxon>Methylobrevis</taxon>
    </lineage>
</organism>
<dbReference type="Proteomes" id="UP000094622">
    <property type="component" value="Unassembled WGS sequence"/>
</dbReference>
<keyword evidence="2" id="KW-0732">Signal</keyword>
<name>A0A1E3GNH8_9HYPH</name>
<sequence>MRRPSIPSPRSPRLRALALLLPLAAATALAGCATQGQAIGTHGGASVTSSAGLSPAQINQAARAWGQRYDKNPDDRTTILNYAAALRLDGRVDQAVAVLEKGMIKFKTTAPCRPPTARRWRPTAASSRR</sequence>
<dbReference type="RefSeq" id="WP_425349189.1">
    <property type="nucleotide sequence ID" value="NZ_MCRJ01000266.1"/>
</dbReference>
<gene>
    <name evidence="3" type="ORF">A6302_04514</name>
</gene>
<feature type="compositionally biased region" description="Basic residues" evidence="1">
    <location>
        <begin position="116"/>
        <end position="129"/>
    </location>
</feature>
<dbReference type="AlphaFoldDB" id="A0A1E3GNH8"/>
<reference evidence="3 4" key="1">
    <citation type="submission" date="2016-07" db="EMBL/GenBank/DDBJ databases">
        <title>Draft Genome Sequence of Methylobrevis pamukkalensis PK2.</title>
        <authorList>
            <person name="Vasilenko O.V."/>
            <person name="Doronina N.V."/>
            <person name="Shmareva M.N."/>
            <person name="Tarlachkov S.V."/>
            <person name="Mustakhimov I."/>
            <person name="Trotsenko Y.A."/>
        </authorList>
    </citation>
    <scope>NUCLEOTIDE SEQUENCE [LARGE SCALE GENOMIC DNA]</scope>
    <source>
        <strain evidence="3 4">PK2</strain>
    </source>
</reference>
<dbReference type="EMBL" id="MCRJ01000266">
    <property type="protein sequence ID" value="ODN65598.1"/>
    <property type="molecule type" value="Genomic_DNA"/>
</dbReference>
<evidence type="ECO:0008006" key="5">
    <source>
        <dbReference type="Google" id="ProtNLM"/>
    </source>
</evidence>
<accession>A0A1E3GNH8</accession>
<proteinExistence type="predicted"/>
<keyword evidence="4" id="KW-1185">Reference proteome</keyword>
<feature type="chain" id="PRO_5009128496" description="Tetratricopeptide repeat protein" evidence="2">
    <location>
        <begin position="31"/>
        <end position="129"/>
    </location>
</feature>
<dbReference type="PROSITE" id="PS51257">
    <property type="entry name" value="PROKAR_LIPOPROTEIN"/>
    <property type="match status" value="1"/>
</dbReference>
<evidence type="ECO:0000313" key="4">
    <source>
        <dbReference type="Proteomes" id="UP000094622"/>
    </source>
</evidence>
<evidence type="ECO:0000256" key="2">
    <source>
        <dbReference type="SAM" id="SignalP"/>
    </source>
</evidence>
<feature type="signal peptide" evidence="2">
    <location>
        <begin position="1"/>
        <end position="30"/>
    </location>
</feature>